<dbReference type="AlphaFoldDB" id="A0A136IJR2"/>
<evidence type="ECO:0000313" key="2">
    <source>
        <dbReference type="Proteomes" id="UP000070501"/>
    </source>
</evidence>
<dbReference type="Proteomes" id="UP000070501">
    <property type="component" value="Unassembled WGS sequence"/>
</dbReference>
<name>A0A136IJR2_9PEZI</name>
<dbReference type="InParanoid" id="A0A136IJR2"/>
<evidence type="ECO:0000313" key="1">
    <source>
        <dbReference type="EMBL" id="KXJ85186.1"/>
    </source>
</evidence>
<accession>A0A136IJR2</accession>
<reference evidence="2" key="1">
    <citation type="submission" date="2016-02" db="EMBL/GenBank/DDBJ databases">
        <title>Draft genome sequence of Microdochium bolleyi, a fungal endophyte of beachgrass.</title>
        <authorList>
            <consortium name="DOE Joint Genome Institute"/>
            <person name="David A.S."/>
            <person name="May G."/>
            <person name="Haridas S."/>
            <person name="Lim J."/>
            <person name="Wang M."/>
            <person name="Labutti K."/>
            <person name="Lipzen A."/>
            <person name="Barry K."/>
            <person name="Grigoriev I.V."/>
        </authorList>
    </citation>
    <scope>NUCLEOTIDE SEQUENCE [LARGE SCALE GENOMIC DNA]</scope>
    <source>
        <strain evidence="2">J235TASD1</strain>
    </source>
</reference>
<keyword evidence="2" id="KW-1185">Reference proteome</keyword>
<gene>
    <name evidence="1" type="ORF">Micbo1qcDRAFT_169588</name>
</gene>
<dbReference type="Gene3D" id="1.25.40.20">
    <property type="entry name" value="Ankyrin repeat-containing domain"/>
    <property type="match status" value="1"/>
</dbReference>
<proteinExistence type="predicted"/>
<sequence length="111" mass="11903">MPLSWATRKGHGAVVEVLLEIVAATASGIYETLFLAAAQGQDSAVKMLTSSGDIDLAAQDEHAVTVLQLAVSVATRRREAISDRRWDSGTGLLRLTIPLPESHISHLNMLL</sequence>
<organism evidence="1 2">
    <name type="scientific">Microdochium bolleyi</name>
    <dbReference type="NCBI Taxonomy" id="196109"/>
    <lineage>
        <taxon>Eukaryota</taxon>
        <taxon>Fungi</taxon>
        <taxon>Dikarya</taxon>
        <taxon>Ascomycota</taxon>
        <taxon>Pezizomycotina</taxon>
        <taxon>Sordariomycetes</taxon>
        <taxon>Xylariomycetidae</taxon>
        <taxon>Xylariales</taxon>
        <taxon>Microdochiaceae</taxon>
        <taxon>Microdochium</taxon>
    </lineage>
</organism>
<dbReference type="EMBL" id="KQ964291">
    <property type="protein sequence ID" value="KXJ85186.1"/>
    <property type="molecule type" value="Genomic_DNA"/>
</dbReference>
<protein>
    <recommendedName>
        <fullName evidence="3">Ankyrin repeat-containing domain protein</fullName>
    </recommendedName>
</protein>
<feature type="non-terminal residue" evidence="1">
    <location>
        <position position="111"/>
    </location>
</feature>
<evidence type="ECO:0008006" key="3">
    <source>
        <dbReference type="Google" id="ProtNLM"/>
    </source>
</evidence>
<dbReference type="InterPro" id="IPR036770">
    <property type="entry name" value="Ankyrin_rpt-contain_sf"/>
</dbReference>
<dbReference type="SUPFAM" id="SSF48403">
    <property type="entry name" value="Ankyrin repeat"/>
    <property type="match status" value="1"/>
</dbReference>